<evidence type="ECO:0000313" key="2">
    <source>
        <dbReference type="Proteomes" id="UP001159363"/>
    </source>
</evidence>
<sequence>MPGGTKTNTTIQFQLRASQLTDIGYSGYPTGDLACLQKSLCQRSLKCDTQLMFSVRVVERHWVGGEGRPVRVFVCELDKTGGAAGGEVRRGNEGEIYFQFENGEGKDRRGSTGIRGGFQNGGLPRFVAYNERPEKFASSMNCRLDSTVVCTIMSISTAHWLSAVTVEGDYWFSALQEVSNSVWTTAKGGRLGFPLADSHPITNGAQCSKRIIRCCLDQLGSSEWTTRSTQEQPLVPGARITRTSEMTSLANKVLEERSLISALITYWPIDSRANREHFAERDSQPRDTTVHARIPVNPLSPELISELKRCNRLVFMMLTVPVMGTCCVILDPAQYVNVNNFAMDATVRRTTSRSVKKNRTRSWNRLYQALIGEHLSSALGSDAVLLARAAGVLGKGCFFASLTSQHMCNGCLAAFSGVAAIHSVSLSSTLVDGSCCVRRVCTALNKHHRLVRHRPRCGRLWVRIPELSSAGRQERGKWEIHEKTRLPVTSFGTISNCENLGGEQANRSATAAL</sequence>
<evidence type="ECO:0000313" key="1">
    <source>
        <dbReference type="EMBL" id="KAJ8871616.1"/>
    </source>
</evidence>
<proteinExistence type="predicted"/>
<protein>
    <submittedName>
        <fullName evidence="1">Uncharacterized protein</fullName>
    </submittedName>
</protein>
<comment type="caution">
    <text evidence="1">The sequence shown here is derived from an EMBL/GenBank/DDBJ whole genome shotgun (WGS) entry which is preliminary data.</text>
</comment>
<accession>A0ABQ9GHY4</accession>
<organism evidence="1 2">
    <name type="scientific">Dryococelus australis</name>
    <dbReference type="NCBI Taxonomy" id="614101"/>
    <lineage>
        <taxon>Eukaryota</taxon>
        <taxon>Metazoa</taxon>
        <taxon>Ecdysozoa</taxon>
        <taxon>Arthropoda</taxon>
        <taxon>Hexapoda</taxon>
        <taxon>Insecta</taxon>
        <taxon>Pterygota</taxon>
        <taxon>Neoptera</taxon>
        <taxon>Polyneoptera</taxon>
        <taxon>Phasmatodea</taxon>
        <taxon>Verophasmatodea</taxon>
        <taxon>Anareolatae</taxon>
        <taxon>Phasmatidae</taxon>
        <taxon>Eurycanthinae</taxon>
        <taxon>Dryococelus</taxon>
    </lineage>
</organism>
<gene>
    <name evidence="1" type="ORF">PR048_027943</name>
</gene>
<reference evidence="1 2" key="1">
    <citation type="submission" date="2023-02" db="EMBL/GenBank/DDBJ databases">
        <title>LHISI_Scaffold_Assembly.</title>
        <authorList>
            <person name="Stuart O.P."/>
            <person name="Cleave R."/>
            <person name="Magrath M.J.L."/>
            <person name="Mikheyev A.S."/>
        </authorList>
    </citation>
    <scope>NUCLEOTIDE SEQUENCE [LARGE SCALE GENOMIC DNA]</scope>
    <source>
        <strain evidence="1">Daus_M_001</strain>
        <tissue evidence="1">Leg muscle</tissue>
    </source>
</reference>
<dbReference type="Proteomes" id="UP001159363">
    <property type="component" value="Chromosome 11"/>
</dbReference>
<keyword evidence="2" id="KW-1185">Reference proteome</keyword>
<dbReference type="EMBL" id="JARBHB010000012">
    <property type="protein sequence ID" value="KAJ8871616.1"/>
    <property type="molecule type" value="Genomic_DNA"/>
</dbReference>
<name>A0ABQ9GHY4_9NEOP</name>